<evidence type="ECO:0000256" key="1">
    <source>
        <dbReference type="SAM" id="MobiDB-lite"/>
    </source>
</evidence>
<feature type="transmembrane region" description="Helical" evidence="2">
    <location>
        <begin position="6"/>
        <end position="22"/>
    </location>
</feature>
<proteinExistence type="predicted"/>
<feature type="compositionally biased region" description="Basic and acidic residues" evidence="1">
    <location>
        <begin position="35"/>
        <end position="44"/>
    </location>
</feature>
<gene>
    <name evidence="3" type="ORF">KTA_02810</name>
</gene>
<keyword evidence="2" id="KW-1133">Transmembrane helix</keyword>
<accession>A0A455SYX0</accession>
<keyword evidence="2" id="KW-0812">Transmembrane</keyword>
<feature type="compositionally biased region" description="Basic and acidic residues" evidence="1">
    <location>
        <begin position="52"/>
        <end position="66"/>
    </location>
</feature>
<evidence type="ECO:0000256" key="2">
    <source>
        <dbReference type="SAM" id="Phobius"/>
    </source>
</evidence>
<keyword evidence="2" id="KW-0472">Membrane</keyword>
<protein>
    <submittedName>
        <fullName evidence="3">Uncharacterized protein</fullName>
    </submittedName>
</protein>
<evidence type="ECO:0000313" key="3">
    <source>
        <dbReference type="EMBL" id="BBH92082.1"/>
    </source>
</evidence>
<dbReference type="AlphaFoldDB" id="A0A455SYX0"/>
<dbReference type="EMBL" id="AP019377">
    <property type="protein sequence ID" value="BBH92082.1"/>
    <property type="molecule type" value="Genomic_DNA"/>
</dbReference>
<organism evidence="3">
    <name type="scientific">Thermogemmatispora argillosa</name>
    <dbReference type="NCBI Taxonomy" id="2045280"/>
    <lineage>
        <taxon>Bacteria</taxon>
        <taxon>Bacillati</taxon>
        <taxon>Chloroflexota</taxon>
        <taxon>Ktedonobacteria</taxon>
        <taxon>Thermogemmatisporales</taxon>
        <taxon>Thermogemmatisporaceae</taxon>
        <taxon>Thermogemmatispora</taxon>
    </lineage>
</organism>
<reference evidence="3" key="1">
    <citation type="submission" date="2018-12" db="EMBL/GenBank/DDBJ databases">
        <title>Novel natural products biosynthetic potential of the class Ktedonobacteria.</title>
        <authorList>
            <person name="Zheng Y."/>
            <person name="Saitou A."/>
            <person name="Wang C.M."/>
            <person name="Toyoda A."/>
            <person name="Minakuchi Y."/>
            <person name="Sekiguchi Y."/>
            <person name="Ueda K."/>
            <person name="Takano H."/>
            <person name="Sakai Y."/>
            <person name="Yokota A."/>
            <person name="Yabe S."/>
        </authorList>
    </citation>
    <scope>NUCLEOTIDE SEQUENCE</scope>
    <source>
        <strain evidence="3">A3-2</strain>
    </source>
</reference>
<name>A0A455SYX0_9CHLR</name>
<sequence length="93" mass="10526">MAVPFTWVAFVAWLLVMGGWFLEIGRTLNRLPAEGQRRSHDQKGTQEPVPGRSDDWRSAREEDPQVRIERGNGGLFTSWCLGSLSDVHALVLY</sequence>
<feature type="region of interest" description="Disordered" evidence="1">
    <location>
        <begin position="33"/>
        <end position="66"/>
    </location>
</feature>